<dbReference type="Gene3D" id="3.40.50.10420">
    <property type="entry name" value="NagB/RpiA/CoA transferase-like"/>
    <property type="match status" value="1"/>
</dbReference>
<evidence type="ECO:0000313" key="6">
    <source>
        <dbReference type="EMBL" id="RGD73417.1"/>
    </source>
</evidence>
<keyword evidence="5" id="KW-0479">Metal-binding</keyword>
<dbReference type="GeneID" id="98000204"/>
<keyword evidence="6" id="KW-0436">Ligase</keyword>
<evidence type="ECO:0000256" key="2">
    <source>
        <dbReference type="ARBA" id="ARBA00022741"/>
    </source>
</evidence>
<keyword evidence="2 4" id="KW-0547">Nucleotide-binding</keyword>
<comment type="catalytic activity">
    <reaction evidence="5">
        <text>(6S)-5-formyl-5,6,7,8-tetrahydrofolate + ATP = (6R)-5,10-methenyltetrahydrofolate + ADP + phosphate</text>
        <dbReference type="Rhea" id="RHEA:10488"/>
        <dbReference type="ChEBI" id="CHEBI:30616"/>
        <dbReference type="ChEBI" id="CHEBI:43474"/>
        <dbReference type="ChEBI" id="CHEBI:57455"/>
        <dbReference type="ChEBI" id="CHEBI:57457"/>
        <dbReference type="ChEBI" id="CHEBI:456216"/>
        <dbReference type="EC" id="6.3.3.2"/>
    </reaction>
</comment>
<dbReference type="GO" id="GO:0005524">
    <property type="term" value="F:ATP binding"/>
    <property type="evidence" value="ECO:0007669"/>
    <property type="project" value="UniProtKB-KW"/>
</dbReference>
<dbReference type="EC" id="6.3.3.2" evidence="5"/>
<dbReference type="GO" id="GO:0009396">
    <property type="term" value="P:folic acid-containing compound biosynthetic process"/>
    <property type="evidence" value="ECO:0007669"/>
    <property type="project" value="TreeGrafter"/>
</dbReference>
<dbReference type="AlphaFoldDB" id="A0A3E3DVV4"/>
<dbReference type="NCBIfam" id="TIGR02727">
    <property type="entry name" value="MTHFS_bact"/>
    <property type="match status" value="1"/>
</dbReference>
<dbReference type="InterPro" id="IPR024185">
    <property type="entry name" value="FTHF_cligase-like_sf"/>
</dbReference>
<dbReference type="Proteomes" id="UP000261212">
    <property type="component" value="Unassembled WGS sequence"/>
</dbReference>
<feature type="binding site" evidence="4">
    <location>
        <position position="54"/>
    </location>
    <ligand>
        <name>substrate</name>
    </ligand>
</feature>
<keyword evidence="3 4" id="KW-0067">ATP-binding</keyword>
<evidence type="ECO:0000313" key="7">
    <source>
        <dbReference type="Proteomes" id="UP000261212"/>
    </source>
</evidence>
<keyword evidence="5" id="KW-0460">Magnesium</keyword>
<comment type="caution">
    <text evidence="6">The sequence shown here is derived from an EMBL/GenBank/DDBJ whole genome shotgun (WGS) entry which is preliminary data.</text>
</comment>
<comment type="cofactor">
    <cofactor evidence="5">
        <name>Mg(2+)</name>
        <dbReference type="ChEBI" id="CHEBI:18420"/>
    </cofactor>
</comment>
<dbReference type="InterPro" id="IPR037171">
    <property type="entry name" value="NagB/RpiA_transferase-like"/>
</dbReference>
<protein>
    <recommendedName>
        <fullName evidence="5">5-formyltetrahydrofolate cyclo-ligase</fullName>
        <ecNumber evidence="5">6.3.3.2</ecNumber>
    </recommendedName>
</protein>
<dbReference type="PIRSF" id="PIRSF006806">
    <property type="entry name" value="FTHF_cligase"/>
    <property type="match status" value="1"/>
</dbReference>
<evidence type="ECO:0000256" key="4">
    <source>
        <dbReference type="PIRSR" id="PIRSR006806-1"/>
    </source>
</evidence>
<dbReference type="GO" id="GO:0046872">
    <property type="term" value="F:metal ion binding"/>
    <property type="evidence" value="ECO:0007669"/>
    <property type="project" value="UniProtKB-KW"/>
</dbReference>
<feature type="binding site" evidence="4">
    <location>
        <position position="49"/>
    </location>
    <ligand>
        <name>substrate</name>
    </ligand>
</feature>
<sequence length="182" mass="21373">MDKTKLRNDILKILNNIDINIKNNKDNKIYDKLISNKDIKHAKNIMCFVSFKDEVNTHKFIKHLLKNDINVYIPIIDSKNKVMNISKLNSFDELETGFYNILEPKKEYIRICSPEILDVIITPGVVFDKDNYRVGYGGGFYDKFFSIKNLKAKKIGVCYKEQIMDKVPREDYDIPVDYIIHD</sequence>
<feature type="binding site" evidence="4">
    <location>
        <begin position="3"/>
        <end position="7"/>
    </location>
    <ligand>
        <name>ATP</name>
        <dbReference type="ChEBI" id="CHEBI:30616"/>
    </ligand>
</feature>
<evidence type="ECO:0000256" key="3">
    <source>
        <dbReference type="ARBA" id="ARBA00022840"/>
    </source>
</evidence>
<accession>A0A3E3DVV4</accession>
<feature type="binding site" evidence="4">
    <location>
        <begin position="133"/>
        <end position="141"/>
    </location>
    <ligand>
        <name>ATP</name>
        <dbReference type="ChEBI" id="CHEBI:30616"/>
    </ligand>
</feature>
<gene>
    <name evidence="6" type="ORF">DW687_10325</name>
</gene>
<dbReference type="SUPFAM" id="SSF100950">
    <property type="entry name" value="NagB/RpiA/CoA transferase-like"/>
    <property type="match status" value="1"/>
</dbReference>
<proteinExistence type="inferred from homology"/>
<dbReference type="Pfam" id="PF01812">
    <property type="entry name" value="5-FTHF_cyc-lig"/>
    <property type="match status" value="1"/>
</dbReference>
<evidence type="ECO:0000256" key="5">
    <source>
        <dbReference type="RuleBase" id="RU361279"/>
    </source>
</evidence>
<dbReference type="InterPro" id="IPR002698">
    <property type="entry name" value="FTHF_cligase"/>
</dbReference>
<reference evidence="6 7" key="1">
    <citation type="submission" date="2018-08" db="EMBL/GenBank/DDBJ databases">
        <title>A genome reference for cultivated species of the human gut microbiota.</title>
        <authorList>
            <person name="Zou Y."/>
            <person name="Xue W."/>
            <person name="Luo G."/>
        </authorList>
    </citation>
    <scope>NUCLEOTIDE SEQUENCE [LARGE SCALE GENOMIC DNA]</scope>
    <source>
        <strain evidence="6 7">AM25-6</strain>
    </source>
</reference>
<dbReference type="RefSeq" id="WP_007049862.1">
    <property type="nucleotide sequence ID" value="NZ_CABKNJ010000001.1"/>
</dbReference>
<dbReference type="GO" id="GO:0030272">
    <property type="term" value="F:5-formyltetrahydrofolate cyclo-ligase activity"/>
    <property type="evidence" value="ECO:0007669"/>
    <property type="project" value="UniProtKB-EC"/>
</dbReference>
<organism evidence="6 7">
    <name type="scientific">Anaerofustis stercorihominis</name>
    <dbReference type="NCBI Taxonomy" id="214853"/>
    <lineage>
        <taxon>Bacteria</taxon>
        <taxon>Bacillati</taxon>
        <taxon>Bacillota</taxon>
        <taxon>Clostridia</taxon>
        <taxon>Eubacteriales</taxon>
        <taxon>Eubacteriaceae</taxon>
        <taxon>Anaerofustis</taxon>
    </lineage>
</organism>
<dbReference type="PANTHER" id="PTHR23407:SF1">
    <property type="entry name" value="5-FORMYLTETRAHYDROFOLATE CYCLO-LIGASE"/>
    <property type="match status" value="1"/>
</dbReference>
<dbReference type="GO" id="GO:0035999">
    <property type="term" value="P:tetrahydrofolate interconversion"/>
    <property type="evidence" value="ECO:0007669"/>
    <property type="project" value="TreeGrafter"/>
</dbReference>
<comment type="similarity">
    <text evidence="1 5">Belongs to the 5-formyltetrahydrofolate cyclo-ligase family.</text>
</comment>
<dbReference type="PANTHER" id="PTHR23407">
    <property type="entry name" value="ATPASE INHIBITOR/5-FORMYLTETRAHYDROFOLATE CYCLO-LIGASE"/>
    <property type="match status" value="1"/>
</dbReference>
<dbReference type="EMBL" id="QUSM01000006">
    <property type="protein sequence ID" value="RGD73417.1"/>
    <property type="molecule type" value="Genomic_DNA"/>
</dbReference>
<name>A0A3E3DVV4_9FIRM</name>
<evidence type="ECO:0000256" key="1">
    <source>
        <dbReference type="ARBA" id="ARBA00010638"/>
    </source>
</evidence>